<gene>
    <name evidence="1" type="ORF">MESS2_p130010</name>
</gene>
<dbReference type="EMBL" id="CAUM01000176">
    <property type="protein sequence ID" value="CCV09449.1"/>
    <property type="molecule type" value="Genomic_DNA"/>
</dbReference>
<dbReference type="AlphaFoldDB" id="M5EWM9"/>
<reference evidence="1 2" key="1">
    <citation type="submission" date="2013-02" db="EMBL/GenBank/DDBJ databases">
        <authorList>
            <person name="Genoscope - CEA"/>
        </authorList>
    </citation>
    <scope>NUCLEOTIDE SEQUENCE [LARGE SCALE GENOMIC DNA]</scope>
    <source>
        <strain evidence="1 2">STM 2683</strain>
    </source>
</reference>
<proteinExistence type="predicted"/>
<evidence type="ECO:0000313" key="1">
    <source>
        <dbReference type="EMBL" id="CCV09449.1"/>
    </source>
</evidence>
<keyword evidence="2" id="KW-1185">Reference proteome</keyword>
<name>M5EWM9_9HYPH</name>
<organism evidence="1 2">
    <name type="scientific">Mesorhizobium metallidurans STM 2683</name>
    <dbReference type="NCBI Taxonomy" id="1297569"/>
    <lineage>
        <taxon>Bacteria</taxon>
        <taxon>Pseudomonadati</taxon>
        <taxon>Pseudomonadota</taxon>
        <taxon>Alphaproteobacteria</taxon>
        <taxon>Hyphomicrobiales</taxon>
        <taxon>Phyllobacteriaceae</taxon>
        <taxon>Mesorhizobium</taxon>
    </lineage>
</organism>
<dbReference type="Proteomes" id="UP000012062">
    <property type="component" value="Unassembled WGS sequence"/>
</dbReference>
<protein>
    <submittedName>
        <fullName evidence="1">Uncharacterized protein</fullName>
    </submittedName>
</protein>
<comment type="caution">
    <text evidence="1">The sequence shown here is derived from an EMBL/GenBank/DDBJ whole genome shotgun (WGS) entry which is preliminary data.</text>
</comment>
<sequence length="77" mass="8428">MDRVGCDGGWDAIATLLMRDSDSATAKGVGFLFHHRELKNPAGPKLVKSRSGLASTISHWIQHYRRKSHVSPTTVAV</sequence>
<evidence type="ECO:0000313" key="2">
    <source>
        <dbReference type="Proteomes" id="UP000012062"/>
    </source>
</evidence>
<accession>M5EWM9</accession>